<evidence type="ECO:0000313" key="12">
    <source>
        <dbReference type="Proteomes" id="UP001153076"/>
    </source>
</evidence>
<keyword evidence="3" id="KW-0812">Transmembrane</keyword>
<evidence type="ECO:0000259" key="10">
    <source>
        <dbReference type="Pfam" id="PF05008"/>
    </source>
</evidence>
<proteinExistence type="inferred from homology"/>
<keyword evidence="6 9" id="KW-0175">Coiled coil</keyword>
<evidence type="ECO:0000256" key="9">
    <source>
        <dbReference type="SAM" id="Coils"/>
    </source>
</evidence>
<dbReference type="Pfam" id="PF05008">
    <property type="entry name" value="V-SNARE"/>
    <property type="match status" value="1"/>
</dbReference>
<comment type="similarity">
    <text evidence="1">Belongs to the VTI1 family.</text>
</comment>
<organism evidence="11 12">
    <name type="scientific">Carnegiea gigantea</name>
    <dbReference type="NCBI Taxonomy" id="171969"/>
    <lineage>
        <taxon>Eukaryota</taxon>
        <taxon>Viridiplantae</taxon>
        <taxon>Streptophyta</taxon>
        <taxon>Embryophyta</taxon>
        <taxon>Tracheophyta</taxon>
        <taxon>Spermatophyta</taxon>
        <taxon>Magnoliopsida</taxon>
        <taxon>eudicotyledons</taxon>
        <taxon>Gunneridae</taxon>
        <taxon>Pentapetalae</taxon>
        <taxon>Caryophyllales</taxon>
        <taxon>Cactineae</taxon>
        <taxon>Cactaceae</taxon>
        <taxon>Cactoideae</taxon>
        <taxon>Echinocereeae</taxon>
        <taxon>Carnegiea</taxon>
    </lineage>
</organism>
<evidence type="ECO:0000256" key="5">
    <source>
        <dbReference type="ARBA" id="ARBA00022989"/>
    </source>
</evidence>
<gene>
    <name evidence="11" type="ORF">Cgig2_023202</name>
</gene>
<evidence type="ECO:0000256" key="1">
    <source>
        <dbReference type="ARBA" id="ARBA00006108"/>
    </source>
</evidence>
<dbReference type="InterPro" id="IPR007705">
    <property type="entry name" value="Vesicle_trsprt_v-SNARE_N"/>
</dbReference>
<evidence type="ECO:0000313" key="11">
    <source>
        <dbReference type="EMBL" id="KAJ8433250.1"/>
    </source>
</evidence>
<sequence>MSEVFDGYERQYCELSANLSRKCTSASALSDQEQKQQKIDEIKAGLDEADMLIRKMDLEARSLQPNVKAMLLAKLREYKSDLNNLKREVKRISSSNNEAAREELMEAGMADAHKLHDVDNAIDKSKRILTAMSRRISKNKWIFVTIAPSMNLEEKVEPGGAIHSKARPMMKIRNSISEDAAVMDSLSSVSPSIVLPHSSTPLLRRHVNIPRFITLHRNRSLSSSISAAGWRRWDAGESRCKAVGGGDSSESDGGDAGEDVELERALRLDGTIPGTSDEFVKQVSSRAYDMRRHLHQSLDSSSYDVLETNPWRETSKPVYVLTQKENQLCTMKTRRSRSEVERELGLLFSKGRKRSSEFGNQTKQSKSGRKFQMHVEDVFEDQNEAVKYCDILQGKGQGCEGVAEIEASSVFDLCRQSRALAVLFRRGRTPPQPENLKLNLKARKHSLED</sequence>
<dbReference type="OrthoDB" id="566751at2759"/>
<dbReference type="GO" id="GO:0006886">
    <property type="term" value="P:intracellular protein transport"/>
    <property type="evidence" value="ECO:0007669"/>
    <property type="project" value="InterPro"/>
</dbReference>
<protein>
    <recommendedName>
        <fullName evidence="10">Vesicle transport v-SNARE N-terminal domain-containing protein</fullName>
    </recommendedName>
</protein>
<dbReference type="GO" id="GO:0016020">
    <property type="term" value="C:membrane"/>
    <property type="evidence" value="ECO:0007669"/>
    <property type="project" value="InterPro"/>
</dbReference>
<dbReference type="SUPFAM" id="SSF47661">
    <property type="entry name" value="t-snare proteins"/>
    <property type="match status" value="1"/>
</dbReference>
<dbReference type="AlphaFoldDB" id="A0A9Q1JY52"/>
<keyword evidence="5" id="KW-1133">Transmembrane helix</keyword>
<feature type="domain" description="Vesicle transport v-SNARE N-terminal" evidence="10">
    <location>
        <begin position="1"/>
        <end position="92"/>
    </location>
</feature>
<dbReference type="PANTHER" id="PTHR37178">
    <property type="entry name" value="PLANT/PROTEIN"/>
    <property type="match status" value="1"/>
</dbReference>
<evidence type="ECO:0000256" key="4">
    <source>
        <dbReference type="ARBA" id="ARBA00022927"/>
    </source>
</evidence>
<dbReference type="EMBL" id="JAKOGI010000553">
    <property type="protein sequence ID" value="KAJ8433250.1"/>
    <property type="molecule type" value="Genomic_DNA"/>
</dbReference>
<dbReference type="Proteomes" id="UP001153076">
    <property type="component" value="Unassembled WGS sequence"/>
</dbReference>
<reference evidence="11" key="1">
    <citation type="submission" date="2022-04" db="EMBL/GenBank/DDBJ databases">
        <title>Carnegiea gigantea Genome sequencing and assembly v2.</title>
        <authorList>
            <person name="Copetti D."/>
            <person name="Sanderson M.J."/>
            <person name="Burquez A."/>
            <person name="Wojciechowski M.F."/>
        </authorList>
    </citation>
    <scope>NUCLEOTIDE SEQUENCE</scope>
    <source>
        <strain evidence="11">SGP5-SGP5p</strain>
        <tissue evidence="11">Aerial part</tissue>
    </source>
</reference>
<dbReference type="FunFam" id="1.20.58.400:FF:000001">
    <property type="entry name" value="Vesicle transport through interaction with t-SNAREs homolog 1A"/>
    <property type="match status" value="1"/>
</dbReference>
<evidence type="ECO:0000256" key="6">
    <source>
        <dbReference type="ARBA" id="ARBA00023054"/>
    </source>
</evidence>
<keyword evidence="4" id="KW-0653">Protein transport</keyword>
<dbReference type="GO" id="GO:0012505">
    <property type="term" value="C:endomembrane system"/>
    <property type="evidence" value="ECO:0007669"/>
    <property type="project" value="UniProtKB-SubCell"/>
</dbReference>
<keyword evidence="2" id="KW-0813">Transport</keyword>
<dbReference type="PANTHER" id="PTHR37178:SF1">
    <property type="entry name" value="PLANT_PROTEIN"/>
    <property type="match status" value="1"/>
</dbReference>
<keyword evidence="7" id="KW-0472">Membrane</keyword>
<evidence type="ECO:0000256" key="7">
    <source>
        <dbReference type="ARBA" id="ARBA00023136"/>
    </source>
</evidence>
<feature type="coiled-coil region" evidence="9">
    <location>
        <begin position="68"/>
        <end position="102"/>
    </location>
</feature>
<name>A0A9Q1JY52_9CARY</name>
<accession>A0A9Q1JY52</accession>
<dbReference type="GO" id="GO:0016192">
    <property type="term" value="P:vesicle-mediated transport"/>
    <property type="evidence" value="ECO:0007669"/>
    <property type="project" value="InterPro"/>
</dbReference>
<evidence type="ECO:0000256" key="3">
    <source>
        <dbReference type="ARBA" id="ARBA00022692"/>
    </source>
</evidence>
<keyword evidence="12" id="KW-1185">Reference proteome</keyword>
<evidence type="ECO:0000256" key="2">
    <source>
        <dbReference type="ARBA" id="ARBA00022448"/>
    </source>
</evidence>
<evidence type="ECO:0000256" key="8">
    <source>
        <dbReference type="ARBA" id="ARBA00046280"/>
    </source>
</evidence>
<dbReference type="InterPro" id="IPR010989">
    <property type="entry name" value="SNARE"/>
</dbReference>
<comment type="caution">
    <text evidence="11">The sequence shown here is derived from an EMBL/GenBank/DDBJ whole genome shotgun (WGS) entry which is preliminary data.</text>
</comment>
<dbReference type="InterPro" id="IPR038407">
    <property type="entry name" value="v-SNARE_N_sf"/>
</dbReference>
<dbReference type="GO" id="GO:0005737">
    <property type="term" value="C:cytoplasm"/>
    <property type="evidence" value="ECO:0007669"/>
    <property type="project" value="UniProtKB-ARBA"/>
</dbReference>
<comment type="subcellular location">
    <subcellularLocation>
        <location evidence="8">Endomembrane system</location>
        <topology evidence="8">Single-pass type IV membrane protein</topology>
    </subcellularLocation>
</comment>
<dbReference type="Gene3D" id="1.20.58.400">
    <property type="entry name" value="t-snare proteins"/>
    <property type="match status" value="1"/>
</dbReference>